<evidence type="ECO:0000313" key="9">
    <source>
        <dbReference type="Proteomes" id="UP000821837"/>
    </source>
</evidence>
<dbReference type="AlphaFoldDB" id="A0A9D4T9L7"/>
<feature type="region of interest" description="Disordered" evidence="6">
    <location>
        <begin position="70"/>
        <end position="407"/>
    </location>
</feature>
<dbReference type="InterPro" id="IPR001739">
    <property type="entry name" value="Methyl_CpG_DNA-bd"/>
</dbReference>
<dbReference type="GO" id="GO:0003677">
    <property type="term" value="F:DNA binding"/>
    <property type="evidence" value="ECO:0007669"/>
    <property type="project" value="UniProtKB-KW"/>
</dbReference>
<evidence type="ECO:0000256" key="2">
    <source>
        <dbReference type="ARBA" id="ARBA00023015"/>
    </source>
</evidence>
<evidence type="ECO:0000256" key="1">
    <source>
        <dbReference type="ARBA" id="ARBA00004123"/>
    </source>
</evidence>
<keyword evidence="4" id="KW-0804">Transcription</keyword>
<evidence type="ECO:0000256" key="3">
    <source>
        <dbReference type="ARBA" id="ARBA00023125"/>
    </source>
</evidence>
<evidence type="ECO:0000313" key="8">
    <source>
        <dbReference type="EMBL" id="KAH7983377.1"/>
    </source>
</evidence>
<keyword evidence="5" id="KW-0539">Nucleus</keyword>
<keyword evidence="9" id="KW-1185">Reference proteome</keyword>
<dbReference type="Proteomes" id="UP000821837">
    <property type="component" value="Chromosome 1"/>
</dbReference>
<sequence>MVFESDSDALPEGWLRKVCQRKRGRSAGRYDVYIYSPSGRRFRSRRELASYLGDPYCTLSISQFNFSVPRSVTSSGRRATSRKSAPGEDDKAPPTNPSLSDAGKPSTSGVSAASEGKVLSAEGSVEEGGSVEAAASTSSEDLTRARPSVEPAAIASEAVLKEGDEVVPSHDEAPAAEPPEEFSSAVPENKANAGPASGSEAKRDALEEAGRTPLPEEPCCSWSAASASQKSEGPVEKRKHLKQKSMLINKFRLEEQSGPSSEEGHVSLEQRTRLDEGAGKSVVAEKFEMKEDPVTSLQRERVADTKRNPLKNRVGTSRKLRIALFRKSEQVPTAKINSTSDEKQQKHLSKAERPPGNSREAAPKKDAKQNLETPNLKSDVEKAASGPVEKKPQAKNPAGRVAPKRTFVENDDSLFTEFHLIKRVPVAKPKGGK</sequence>
<dbReference type="Pfam" id="PF01429">
    <property type="entry name" value="MBD"/>
    <property type="match status" value="1"/>
</dbReference>
<dbReference type="CDD" id="cd01396">
    <property type="entry name" value="MeCP2_MBD"/>
    <property type="match status" value="1"/>
</dbReference>
<dbReference type="EMBL" id="JABSTV010001245">
    <property type="protein sequence ID" value="KAH7983377.1"/>
    <property type="molecule type" value="Genomic_DNA"/>
</dbReference>
<evidence type="ECO:0000256" key="5">
    <source>
        <dbReference type="ARBA" id="ARBA00023242"/>
    </source>
</evidence>
<keyword evidence="2" id="KW-0805">Transcription regulation</keyword>
<proteinExistence type="predicted"/>
<reference evidence="8" key="1">
    <citation type="journal article" date="2020" name="Cell">
        <title>Large-Scale Comparative Analyses of Tick Genomes Elucidate Their Genetic Diversity and Vector Capacities.</title>
        <authorList>
            <consortium name="Tick Genome and Microbiome Consortium (TIGMIC)"/>
            <person name="Jia N."/>
            <person name="Wang J."/>
            <person name="Shi W."/>
            <person name="Du L."/>
            <person name="Sun Y."/>
            <person name="Zhan W."/>
            <person name="Jiang J.F."/>
            <person name="Wang Q."/>
            <person name="Zhang B."/>
            <person name="Ji P."/>
            <person name="Bell-Sakyi L."/>
            <person name="Cui X.M."/>
            <person name="Yuan T.T."/>
            <person name="Jiang B.G."/>
            <person name="Yang W.F."/>
            <person name="Lam T.T."/>
            <person name="Chang Q.C."/>
            <person name="Ding S.J."/>
            <person name="Wang X.J."/>
            <person name="Zhu J.G."/>
            <person name="Ruan X.D."/>
            <person name="Zhao L."/>
            <person name="Wei J.T."/>
            <person name="Ye R.Z."/>
            <person name="Que T.C."/>
            <person name="Du C.H."/>
            <person name="Zhou Y.H."/>
            <person name="Cheng J.X."/>
            <person name="Dai P.F."/>
            <person name="Guo W.B."/>
            <person name="Han X.H."/>
            <person name="Huang E.J."/>
            <person name="Li L.F."/>
            <person name="Wei W."/>
            <person name="Gao Y.C."/>
            <person name="Liu J.Z."/>
            <person name="Shao H.Z."/>
            <person name="Wang X."/>
            <person name="Wang C.C."/>
            <person name="Yang T.C."/>
            <person name="Huo Q.B."/>
            <person name="Li W."/>
            <person name="Chen H.Y."/>
            <person name="Chen S.E."/>
            <person name="Zhou L.G."/>
            <person name="Ni X.B."/>
            <person name="Tian J.H."/>
            <person name="Sheng Y."/>
            <person name="Liu T."/>
            <person name="Pan Y.S."/>
            <person name="Xia L.Y."/>
            <person name="Li J."/>
            <person name="Zhao F."/>
            <person name="Cao W.C."/>
        </authorList>
    </citation>
    <scope>NUCLEOTIDE SEQUENCE</scope>
    <source>
        <strain evidence="8">Rsan-2018</strain>
    </source>
</reference>
<dbReference type="PROSITE" id="PS50982">
    <property type="entry name" value="MBD"/>
    <property type="match status" value="1"/>
</dbReference>
<feature type="compositionally biased region" description="Basic and acidic residues" evidence="6">
    <location>
        <begin position="159"/>
        <end position="173"/>
    </location>
</feature>
<dbReference type="Gene3D" id="3.30.890.10">
    <property type="entry name" value="Methyl-cpg-binding Protein 2, Chain A"/>
    <property type="match status" value="1"/>
</dbReference>
<name>A0A9D4T9L7_RHISA</name>
<feature type="compositionally biased region" description="Basic and acidic residues" evidence="6">
    <location>
        <begin position="200"/>
        <end position="210"/>
    </location>
</feature>
<evidence type="ECO:0000256" key="4">
    <source>
        <dbReference type="ARBA" id="ARBA00023163"/>
    </source>
</evidence>
<comment type="subcellular location">
    <subcellularLocation>
        <location evidence="1">Nucleus</location>
    </subcellularLocation>
</comment>
<reference evidence="8" key="2">
    <citation type="submission" date="2021-09" db="EMBL/GenBank/DDBJ databases">
        <authorList>
            <person name="Jia N."/>
            <person name="Wang J."/>
            <person name="Shi W."/>
            <person name="Du L."/>
            <person name="Sun Y."/>
            <person name="Zhan W."/>
            <person name="Jiang J."/>
            <person name="Wang Q."/>
            <person name="Zhang B."/>
            <person name="Ji P."/>
            <person name="Sakyi L.B."/>
            <person name="Cui X."/>
            <person name="Yuan T."/>
            <person name="Jiang B."/>
            <person name="Yang W."/>
            <person name="Lam T.T.-Y."/>
            <person name="Chang Q."/>
            <person name="Ding S."/>
            <person name="Wang X."/>
            <person name="Zhu J."/>
            <person name="Ruan X."/>
            <person name="Zhao L."/>
            <person name="Wei J."/>
            <person name="Que T."/>
            <person name="Du C."/>
            <person name="Cheng J."/>
            <person name="Dai P."/>
            <person name="Han X."/>
            <person name="Huang E."/>
            <person name="Gao Y."/>
            <person name="Liu J."/>
            <person name="Shao H."/>
            <person name="Ye R."/>
            <person name="Li L."/>
            <person name="Wei W."/>
            <person name="Wang X."/>
            <person name="Wang C."/>
            <person name="Huo Q."/>
            <person name="Li W."/>
            <person name="Guo W."/>
            <person name="Chen H."/>
            <person name="Chen S."/>
            <person name="Zhou L."/>
            <person name="Zhou L."/>
            <person name="Ni X."/>
            <person name="Tian J."/>
            <person name="Zhou Y."/>
            <person name="Sheng Y."/>
            <person name="Liu T."/>
            <person name="Pan Y."/>
            <person name="Xia L."/>
            <person name="Li J."/>
            <person name="Zhao F."/>
            <person name="Cao W."/>
        </authorList>
    </citation>
    <scope>NUCLEOTIDE SEQUENCE</scope>
    <source>
        <strain evidence="8">Rsan-2018</strain>
        <tissue evidence="8">Larvae</tissue>
    </source>
</reference>
<dbReference type="OrthoDB" id="6436604at2759"/>
<feature type="domain" description="MBD" evidence="7">
    <location>
        <begin position="1"/>
        <end position="71"/>
    </location>
</feature>
<feature type="compositionally biased region" description="Basic and acidic residues" evidence="6">
    <location>
        <begin position="340"/>
        <end position="353"/>
    </location>
</feature>
<dbReference type="SUPFAM" id="SSF54171">
    <property type="entry name" value="DNA-binding domain"/>
    <property type="match status" value="1"/>
</dbReference>
<dbReference type="GO" id="GO:0005654">
    <property type="term" value="C:nucleoplasm"/>
    <property type="evidence" value="ECO:0007669"/>
    <property type="project" value="UniProtKB-ARBA"/>
</dbReference>
<feature type="compositionally biased region" description="Basic and acidic residues" evidence="6">
    <location>
        <begin position="378"/>
        <end position="392"/>
    </location>
</feature>
<feature type="compositionally biased region" description="Low complexity" evidence="6">
    <location>
        <begin position="120"/>
        <end position="140"/>
    </location>
</feature>
<dbReference type="InterPro" id="IPR016177">
    <property type="entry name" value="DNA-bd_dom_sf"/>
</dbReference>
<comment type="caution">
    <text evidence="8">The sequence shown here is derived from an EMBL/GenBank/DDBJ whole genome shotgun (WGS) entry which is preliminary data.</text>
</comment>
<keyword evidence="3" id="KW-0238">DNA-binding</keyword>
<organism evidence="8 9">
    <name type="scientific">Rhipicephalus sanguineus</name>
    <name type="common">Brown dog tick</name>
    <name type="synonym">Ixodes sanguineus</name>
    <dbReference type="NCBI Taxonomy" id="34632"/>
    <lineage>
        <taxon>Eukaryota</taxon>
        <taxon>Metazoa</taxon>
        <taxon>Ecdysozoa</taxon>
        <taxon>Arthropoda</taxon>
        <taxon>Chelicerata</taxon>
        <taxon>Arachnida</taxon>
        <taxon>Acari</taxon>
        <taxon>Parasitiformes</taxon>
        <taxon>Ixodida</taxon>
        <taxon>Ixodoidea</taxon>
        <taxon>Ixodidae</taxon>
        <taxon>Rhipicephalinae</taxon>
        <taxon>Rhipicephalus</taxon>
        <taxon>Rhipicephalus</taxon>
    </lineage>
</organism>
<dbReference type="VEuPathDB" id="VectorBase:RSAN_026078"/>
<feature type="compositionally biased region" description="Basic and acidic residues" evidence="6">
    <location>
        <begin position="262"/>
        <end position="307"/>
    </location>
</feature>
<protein>
    <recommendedName>
        <fullName evidence="7">MBD domain-containing protein</fullName>
    </recommendedName>
</protein>
<dbReference type="SMART" id="SM00391">
    <property type="entry name" value="MBD"/>
    <property type="match status" value="1"/>
</dbReference>
<dbReference type="PANTHER" id="PTHR12396">
    <property type="entry name" value="METHYL-CPG BINDING PROTEIN, MBD"/>
    <property type="match status" value="1"/>
</dbReference>
<accession>A0A9D4T9L7</accession>
<gene>
    <name evidence="8" type="ORF">HPB52_011524</name>
</gene>
<evidence type="ECO:0000256" key="6">
    <source>
        <dbReference type="SAM" id="MobiDB-lite"/>
    </source>
</evidence>
<evidence type="ECO:0000259" key="7">
    <source>
        <dbReference type="PROSITE" id="PS50982"/>
    </source>
</evidence>